<dbReference type="STRING" id="1469647.BC351_22015"/>
<proteinExistence type="predicted"/>
<comment type="caution">
    <text evidence="1">The sequence shown here is derived from an EMBL/GenBank/DDBJ whole genome shotgun (WGS) entry which is preliminary data.</text>
</comment>
<organism evidence="1 2">
    <name type="scientific">Paenibacillus ferrarius</name>
    <dbReference type="NCBI Taxonomy" id="1469647"/>
    <lineage>
        <taxon>Bacteria</taxon>
        <taxon>Bacillati</taxon>
        <taxon>Bacillota</taxon>
        <taxon>Bacilli</taxon>
        <taxon>Bacillales</taxon>
        <taxon>Paenibacillaceae</taxon>
        <taxon>Paenibacillus</taxon>
    </lineage>
</organism>
<accession>A0A1V4HMU8</accession>
<protein>
    <submittedName>
        <fullName evidence="1">Uncharacterized protein</fullName>
    </submittedName>
</protein>
<dbReference type="OrthoDB" id="2695569at2"/>
<dbReference type="Proteomes" id="UP000190626">
    <property type="component" value="Unassembled WGS sequence"/>
</dbReference>
<dbReference type="EMBL" id="MBTG01000008">
    <property type="protein sequence ID" value="OPH59010.1"/>
    <property type="molecule type" value="Genomic_DNA"/>
</dbReference>
<evidence type="ECO:0000313" key="2">
    <source>
        <dbReference type="Proteomes" id="UP000190626"/>
    </source>
</evidence>
<evidence type="ECO:0000313" key="1">
    <source>
        <dbReference type="EMBL" id="OPH59010.1"/>
    </source>
</evidence>
<name>A0A1V4HMU8_9BACL</name>
<reference evidence="2" key="1">
    <citation type="submission" date="2016-07" db="EMBL/GenBank/DDBJ databases">
        <authorList>
            <person name="Florea S."/>
            <person name="Webb J.S."/>
            <person name="Jaromczyk J."/>
            <person name="Schardl C.L."/>
        </authorList>
    </citation>
    <scope>NUCLEOTIDE SEQUENCE [LARGE SCALE GENOMIC DNA]</scope>
    <source>
        <strain evidence="2">CY1</strain>
    </source>
</reference>
<keyword evidence="2" id="KW-1185">Reference proteome</keyword>
<dbReference type="RefSeq" id="WP_079411430.1">
    <property type="nucleotide sequence ID" value="NZ_MBTG01000008.1"/>
</dbReference>
<sequence length="237" mass="27703">MMNLHGEENFATAPLLADYQLESWLHASHSQLSHTSTQEADWQQLTQYAAYHVINEWYSLPAKLRTQQKLNELFERRWTNKVHVFSSPEFYRDVKRIVTAHLFGFLSDTNSLETPLMLFENMNVYVKELDIRLSMIIQVMEPSERSFHIHKYVMNPCQAALELFTHMSVIFCYEAFGQLPEQLYICRLMSGERQSLAARDYNLSQSMDYLRLVKEVYMESRSCSCCSPAASSGRIIM</sequence>
<dbReference type="AlphaFoldDB" id="A0A1V4HMU8"/>
<gene>
    <name evidence="1" type="ORF">BC351_22015</name>
</gene>